<evidence type="ECO:0000313" key="5">
    <source>
        <dbReference type="EMBL" id="NUW31809.1"/>
    </source>
</evidence>
<gene>
    <name evidence="5" type="ORF">HTZ77_10270</name>
</gene>
<dbReference type="PANTHER" id="PTHR30363:SF44">
    <property type="entry name" value="AGA OPERON TRANSCRIPTIONAL REPRESSOR-RELATED"/>
    <property type="match status" value="1"/>
</dbReference>
<dbReference type="RefSeq" id="WP_175589280.1">
    <property type="nucleotide sequence ID" value="NZ_JABWGN010000004.1"/>
</dbReference>
<keyword evidence="2" id="KW-0238">DNA-binding</keyword>
<accession>A0A7Y6I7G1</accession>
<dbReference type="Pfam" id="PF08220">
    <property type="entry name" value="HTH_DeoR"/>
    <property type="match status" value="1"/>
</dbReference>
<dbReference type="AlphaFoldDB" id="A0A7Y6I7G1"/>
<organism evidence="5 6">
    <name type="scientific">Nonomuraea montanisoli</name>
    <dbReference type="NCBI Taxonomy" id="2741721"/>
    <lineage>
        <taxon>Bacteria</taxon>
        <taxon>Bacillati</taxon>
        <taxon>Actinomycetota</taxon>
        <taxon>Actinomycetes</taxon>
        <taxon>Streptosporangiales</taxon>
        <taxon>Streptosporangiaceae</taxon>
        <taxon>Nonomuraea</taxon>
    </lineage>
</organism>
<dbReference type="InterPro" id="IPR036390">
    <property type="entry name" value="WH_DNA-bd_sf"/>
</dbReference>
<protein>
    <submittedName>
        <fullName evidence="5">DeoR/GlpR transcriptional regulator</fullName>
    </submittedName>
</protein>
<dbReference type="PROSITE" id="PS00894">
    <property type="entry name" value="HTH_DEOR_1"/>
    <property type="match status" value="1"/>
</dbReference>
<name>A0A7Y6I7G1_9ACTN</name>
<dbReference type="SMART" id="SM01134">
    <property type="entry name" value="DeoRC"/>
    <property type="match status" value="1"/>
</dbReference>
<sequence length="284" mass="30714">MARARTTTAGLEERRRAVLARVAEKGEMGIAELAEEFGVSVMTMHRDLDALASGALLRKSRGRAAAVAAVTMEVAPELRRRTRLAEKEAIAEAALRELPRRGVILMDDSTTLFPLARRLDERGGFTVVTNSVGIARLVAATEHSQAILLGGDYHGVFDSTTGPEVTRALQRIRADLALMSAVAVTAGRLYHPIQGYAAVKEAMLDAAQGHLLLVDSSKFGRHAPFSHRDVSAYDVVITDSGVPRDEERTLRKLAARLLLVEVGHGRTPSLSTTGSHRASYRGPY</sequence>
<dbReference type="InterPro" id="IPR037171">
    <property type="entry name" value="NagB/RpiA_transferase-like"/>
</dbReference>
<evidence type="ECO:0000256" key="2">
    <source>
        <dbReference type="ARBA" id="ARBA00023125"/>
    </source>
</evidence>
<dbReference type="Proteomes" id="UP000586042">
    <property type="component" value="Unassembled WGS sequence"/>
</dbReference>
<dbReference type="PANTHER" id="PTHR30363">
    <property type="entry name" value="HTH-TYPE TRANSCRIPTIONAL REGULATOR SRLR-RELATED"/>
    <property type="match status" value="1"/>
</dbReference>
<evidence type="ECO:0000259" key="4">
    <source>
        <dbReference type="PROSITE" id="PS51000"/>
    </source>
</evidence>
<dbReference type="InterPro" id="IPR050313">
    <property type="entry name" value="Carb_Metab_HTH_regulators"/>
</dbReference>
<dbReference type="SUPFAM" id="SSF46785">
    <property type="entry name" value="Winged helix' DNA-binding domain"/>
    <property type="match status" value="1"/>
</dbReference>
<dbReference type="GO" id="GO:0003677">
    <property type="term" value="F:DNA binding"/>
    <property type="evidence" value="ECO:0007669"/>
    <property type="project" value="UniProtKB-KW"/>
</dbReference>
<feature type="domain" description="HTH deoR-type" evidence="4">
    <location>
        <begin position="11"/>
        <end position="66"/>
    </location>
</feature>
<proteinExistence type="predicted"/>
<dbReference type="SUPFAM" id="SSF100950">
    <property type="entry name" value="NagB/RpiA/CoA transferase-like"/>
    <property type="match status" value="1"/>
</dbReference>
<dbReference type="Pfam" id="PF00455">
    <property type="entry name" value="DeoRC"/>
    <property type="match status" value="1"/>
</dbReference>
<reference evidence="5 6" key="1">
    <citation type="submission" date="2020-06" db="EMBL/GenBank/DDBJ databases">
        <title>Nonomuraea sp. SMC257, a novel actinomycete isolated from soil.</title>
        <authorList>
            <person name="Chanama M."/>
        </authorList>
    </citation>
    <scope>NUCLEOTIDE SEQUENCE [LARGE SCALE GENOMIC DNA]</scope>
    <source>
        <strain evidence="5 6">SMC257</strain>
    </source>
</reference>
<dbReference type="EMBL" id="JABWGN010000004">
    <property type="protein sequence ID" value="NUW31809.1"/>
    <property type="molecule type" value="Genomic_DNA"/>
</dbReference>
<keyword evidence="6" id="KW-1185">Reference proteome</keyword>
<dbReference type="InterPro" id="IPR001034">
    <property type="entry name" value="DeoR_HTH"/>
</dbReference>
<evidence type="ECO:0000256" key="1">
    <source>
        <dbReference type="ARBA" id="ARBA00023015"/>
    </source>
</evidence>
<keyword evidence="3" id="KW-0804">Transcription</keyword>
<comment type="caution">
    <text evidence="5">The sequence shown here is derived from an EMBL/GenBank/DDBJ whole genome shotgun (WGS) entry which is preliminary data.</text>
</comment>
<dbReference type="PROSITE" id="PS51000">
    <property type="entry name" value="HTH_DEOR_2"/>
    <property type="match status" value="1"/>
</dbReference>
<dbReference type="Gene3D" id="1.10.10.10">
    <property type="entry name" value="Winged helix-like DNA-binding domain superfamily/Winged helix DNA-binding domain"/>
    <property type="match status" value="1"/>
</dbReference>
<dbReference type="PRINTS" id="PR00037">
    <property type="entry name" value="HTHLACR"/>
</dbReference>
<dbReference type="SMART" id="SM00420">
    <property type="entry name" value="HTH_DEOR"/>
    <property type="match status" value="1"/>
</dbReference>
<dbReference type="InterPro" id="IPR036388">
    <property type="entry name" value="WH-like_DNA-bd_sf"/>
</dbReference>
<keyword evidence="1" id="KW-0805">Transcription regulation</keyword>
<dbReference type="InterPro" id="IPR018356">
    <property type="entry name" value="Tscrpt_reg_HTH_DeoR_CS"/>
</dbReference>
<evidence type="ECO:0000256" key="3">
    <source>
        <dbReference type="ARBA" id="ARBA00023163"/>
    </source>
</evidence>
<dbReference type="InterPro" id="IPR014036">
    <property type="entry name" value="DeoR-like_C"/>
</dbReference>
<evidence type="ECO:0000313" key="6">
    <source>
        <dbReference type="Proteomes" id="UP000586042"/>
    </source>
</evidence>
<dbReference type="GO" id="GO:0003700">
    <property type="term" value="F:DNA-binding transcription factor activity"/>
    <property type="evidence" value="ECO:0007669"/>
    <property type="project" value="InterPro"/>
</dbReference>